<keyword evidence="2" id="KW-1185">Reference proteome</keyword>
<name>A0A1V9YH07_ACHHY</name>
<dbReference type="Proteomes" id="UP000243579">
    <property type="component" value="Unassembled WGS sequence"/>
</dbReference>
<dbReference type="PROSITE" id="PS50096">
    <property type="entry name" value="IQ"/>
    <property type="match status" value="1"/>
</dbReference>
<organism evidence="1 2">
    <name type="scientific">Achlya hypogyna</name>
    <name type="common">Oomycete</name>
    <name type="synonym">Protoachlya hypogyna</name>
    <dbReference type="NCBI Taxonomy" id="1202772"/>
    <lineage>
        <taxon>Eukaryota</taxon>
        <taxon>Sar</taxon>
        <taxon>Stramenopiles</taxon>
        <taxon>Oomycota</taxon>
        <taxon>Saprolegniomycetes</taxon>
        <taxon>Saprolegniales</taxon>
        <taxon>Achlyaceae</taxon>
        <taxon>Achlya</taxon>
    </lineage>
</organism>
<accession>A0A1V9YH07</accession>
<dbReference type="OrthoDB" id="79155at2759"/>
<evidence type="ECO:0000313" key="1">
    <source>
        <dbReference type="EMBL" id="OQR84970.1"/>
    </source>
</evidence>
<gene>
    <name evidence="1" type="ORF">ACHHYP_20621</name>
</gene>
<comment type="caution">
    <text evidence="1">The sequence shown here is derived from an EMBL/GenBank/DDBJ whole genome shotgun (WGS) entry which is preliminary data.</text>
</comment>
<evidence type="ECO:0000313" key="2">
    <source>
        <dbReference type="Proteomes" id="UP000243579"/>
    </source>
</evidence>
<sequence length="1646" mass="188239">MSSPPKHAYPDFLSQLQVTTKPSPYAGRVKRARRLPAALAPLPPRDDLALDIAFAESQVTKTILIREDLVQQVLFLCRRTSSPHTTTAALQGEQFAAEDEVAPLIERLGEATKVVVLAIDEWCRVVGEKDRHAKQRATPNFRWQVLTTVEGDQLHHTLHMDDASTLGDAFRDARLSYSALHQYLQWVGSMLPMPENKSSFPQLCTVHIFMTQSIVASVDIFATTTLADVRRHLRTIADVPVAYRFWYRDATVSRSTEAHVVAHNACCGRRILLHMHTAAETRRAVFAPNATNTYHNWLFPDERSSLQRDVDAQAERRRLAAVPAPRTHWVVTIEIDVPAHVVGVEVAASGTTTIQHVFEALLNQHHWDFVSSHDALLNSEDDKPLDLSTRLGACGVGHDGLIRLRHRRIDVIVPCAALFDVLVTKRAIRATDLSMTALRALPLDVFVTVVYDALCSAFPTTQGITNVKFATFLKQFKLHSVLGLATAASVHAYFELHLLPGQTAYLKAQFKSCLFPIGQATYQKLTATCAAQPLPKTPNEFILHFFYGWGFQHGPMNLKTLWVENAIVVAMNTHARRHCSAMRLQAFLRKAMTRGRYRRLRWRTVQLQAAWRRLVLQRAFVIALALHRQAVYEERRRIHAIVLVCFIRRRLRKRKVDAKVRQEAQRRAEIAALLHERRQRRNRGLERRRAIVAVASKAGTSTRLLVTALRRADTDRVWIQAYDPSTSVSHVLTLDTAVLGGLLGLSPTAPMTMVLAAVAPRLQLVAADTLRLSVKPITYRRGERVYHHIRLLPTVTLNKSAFVVSRRFMIEAYRSTGIVVIRVYNPRDSFVWQTSETWQSQRHLLELLSQLYVRPTGQGRYTIESKANVQRALRLRIATVCQSHYRRKRDFRIAVARAQIQWLRVQVKNAYHYVHRVTGQWLTRLPSLLRSLSTAVPTNSLLEYAFVANRLNDHGIFGSYYIYPRRARIVRLSETAAATKVQRWFRQLYHNHDLRYCLRAMIHAQTFHNQRPHPTASLDDLTTLHLALALHLSQVNHLDRAELYYEYATRMALCHVRRRAVVALVVCCSCIFWLATEVAPICRRRALLLLQRFVPHLVLDNVYSIEFLFYQPAYLREPTHPVVVESFALFLDLLSHKPERALDLYEQAIELRPAPTSPLHHNYAKFRRRFPMLVRRRLPWSARPLAVDPRYVPQYDVPVYTRFHNAAAAFLQRWFRTRKQPYMTMPSVARAILALNTNHFAETHYAMHRHRPGVALTLGLHLHFIQHDVERATAVYKSILATAPTEPFVQCALFLSDMAALQPTRDLVRRWRHLQQHGVDWGPLELTFLRFAIVTQPTRCTAWVHYGHFQQIFREDVVAAEVLLEKAVTVAATNDDKRWCAKILAQFYEQRLPWGISPGGEPSKALFASPHTRAVVKVQSWYRMDYQVPRLPGQSRLRHVYFWSHISTLGRVWEARLSATVLKQTSSDVRAAINAVVAREARVTAVYTLQNWCRTWTRSRHFASYRCMGRHLPQPSPPELQEALVQLFIKGNWRRAQTAFVHAMYTNSGDALAIAGLAVVLDAQGHHQVAEKWQQCLARLPARGDAAALLLLHSHAALTLDSTLWWRWLTLAACLQNLSPHFEVVERVYDDACATFQSPILTQVSV</sequence>
<dbReference type="EMBL" id="JNBR01001829">
    <property type="protein sequence ID" value="OQR84970.1"/>
    <property type="molecule type" value="Genomic_DNA"/>
</dbReference>
<reference evidence="1 2" key="1">
    <citation type="journal article" date="2014" name="Genome Biol. Evol.">
        <title>The secreted proteins of Achlya hypogyna and Thraustotheca clavata identify the ancestral oomycete secretome and reveal gene acquisitions by horizontal gene transfer.</title>
        <authorList>
            <person name="Misner I."/>
            <person name="Blouin N."/>
            <person name="Leonard G."/>
            <person name="Richards T.A."/>
            <person name="Lane C.E."/>
        </authorList>
    </citation>
    <scope>NUCLEOTIDE SEQUENCE [LARGE SCALE GENOMIC DNA]</scope>
    <source>
        <strain evidence="1 2">ATCC 48635</strain>
    </source>
</reference>
<protein>
    <submittedName>
        <fullName evidence="1">Uncharacterized protein</fullName>
    </submittedName>
</protein>
<proteinExistence type="predicted"/>